<evidence type="ECO:0000313" key="4">
    <source>
        <dbReference type="Proteomes" id="UP000427281"/>
    </source>
</evidence>
<evidence type="ECO:0000259" key="2">
    <source>
        <dbReference type="Pfam" id="PF22772"/>
    </source>
</evidence>
<dbReference type="GO" id="GO:0030247">
    <property type="term" value="F:polysaccharide binding"/>
    <property type="evidence" value="ECO:0007669"/>
    <property type="project" value="InterPro"/>
</dbReference>
<gene>
    <name evidence="3" type="ORF">F1728_21925</name>
</gene>
<dbReference type="KEGG" id="gim:F1728_21925"/>
<proteinExistence type="predicted"/>
<organism evidence="3 4">
    <name type="scientific">Gimesia benthica</name>
    <dbReference type="NCBI Taxonomy" id="2608982"/>
    <lineage>
        <taxon>Bacteria</taxon>
        <taxon>Pseudomonadati</taxon>
        <taxon>Planctomycetota</taxon>
        <taxon>Planctomycetia</taxon>
        <taxon>Planctomycetales</taxon>
        <taxon>Planctomycetaceae</taxon>
        <taxon>Gimesia</taxon>
    </lineage>
</organism>
<dbReference type="AlphaFoldDB" id="A0A6I6AIY0"/>
<feature type="domain" description="WsaF N-terminal" evidence="1">
    <location>
        <begin position="54"/>
        <end position="169"/>
    </location>
</feature>
<dbReference type="GO" id="GO:0016740">
    <property type="term" value="F:transferase activity"/>
    <property type="evidence" value="ECO:0007669"/>
    <property type="project" value="UniProtKB-KW"/>
</dbReference>
<feature type="domain" description="WsaF C-terminal" evidence="2">
    <location>
        <begin position="218"/>
        <end position="347"/>
    </location>
</feature>
<name>A0A6I6AIY0_9PLAN</name>
<dbReference type="EMBL" id="CP043930">
    <property type="protein sequence ID" value="QGQ25180.1"/>
    <property type="molecule type" value="Genomic_DNA"/>
</dbReference>
<dbReference type="Pfam" id="PF22772">
    <property type="entry name" value="WsaF_C"/>
    <property type="match status" value="1"/>
</dbReference>
<dbReference type="InterPro" id="IPR055050">
    <property type="entry name" value="WsaF_C"/>
</dbReference>
<dbReference type="InterPro" id="IPR048510">
    <property type="entry name" value="WsaF_N"/>
</dbReference>
<evidence type="ECO:0000313" key="3">
    <source>
        <dbReference type="EMBL" id="QGQ25180.1"/>
    </source>
</evidence>
<dbReference type="Gene3D" id="3.40.50.2000">
    <property type="entry name" value="Glycogen Phosphorylase B"/>
    <property type="match status" value="1"/>
</dbReference>
<keyword evidence="3" id="KW-0808">Transferase</keyword>
<dbReference type="Pfam" id="PF21374">
    <property type="entry name" value="WsaF_N"/>
    <property type="match status" value="1"/>
</dbReference>
<accession>A0A6I6AIY0</accession>
<dbReference type="Gene3D" id="3.40.50.11090">
    <property type="match status" value="1"/>
</dbReference>
<dbReference type="SUPFAM" id="SSF53756">
    <property type="entry name" value="UDP-Glycosyltransferase/glycogen phosphorylase"/>
    <property type="match status" value="1"/>
</dbReference>
<dbReference type="Proteomes" id="UP000427281">
    <property type="component" value="Chromosome"/>
</dbReference>
<protein>
    <submittedName>
        <fullName evidence="3">Glycosyltransferase family 4 protein</fullName>
    </submittedName>
</protein>
<evidence type="ECO:0000259" key="1">
    <source>
        <dbReference type="Pfam" id="PF21374"/>
    </source>
</evidence>
<keyword evidence="4" id="KW-1185">Reference proteome</keyword>
<reference evidence="3 4" key="1">
    <citation type="submission" date="2019-09" db="EMBL/GenBank/DDBJ databases">
        <title>Gimesia benthica sp. nov., a novel bacterium isolated from deep-sea water of the Northwest Indian Ocean.</title>
        <authorList>
            <person name="Dai X."/>
        </authorList>
    </citation>
    <scope>NUCLEOTIDE SEQUENCE [LARGE SCALE GENOMIC DNA]</scope>
    <source>
        <strain evidence="3 4">E7</strain>
    </source>
</reference>
<dbReference type="RefSeq" id="WP_155365869.1">
    <property type="nucleotide sequence ID" value="NZ_CP043930.1"/>
</dbReference>
<sequence length="405" mass="45754">MPTETGAFDQAVALAQICDCTLEDLKVPQQNFDRVNPDADARVCNWYLPYFDNAFYGGIMTILRFANYLSSEENVKQRFLICSDGDREFIAKQIAKAFPGLADSEVIMLDSLEALNNIPPSDYSIATLWTTAYILLKVNNTGLKFYFIQDYEPLFYAAGSTYAQAELPYWFGFYGIANTVSLKNIYEQKYGGKAQYLTPCVDRTVFHPGSVPRDQKKKKIFLYARPNAPRNGFEITMTTVKLLKNMYQDKIEIVCAGGKWNPSDYGLGGVVENLGLLSYQETGDLYRSCHIGFVMMMTRHPSYLPFEFMASGTLVVTNYNPANLWFLKDGENCLLSPASASSLCETLSFAIDNYDDLQGIRDHALRSIDENHSSWETELKKIAEFLKAPGEPNENLNFYSMKHSA</sequence>